<gene>
    <name evidence="1" type="ORF">J2X98_003208</name>
</gene>
<protein>
    <submittedName>
        <fullName evidence="1">Uncharacterized protein</fullName>
    </submittedName>
</protein>
<dbReference type="EMBL" id="JAUSRE010000017">
    <property type="protein sequence ID" value="MDP9889597.1"/>
    <property type="molecule type" value="Genomic_DNA"/>
</dbReference>
<sequence length="76" mass="8386">MNIQQWWPKLHPSTQQWLVDNNGDVVPHGIILEIIGAGGPPMGDPWWDESDEAGGVVLPDEAIDWIEATANDEDPT</sequence>
<evidence type="ECO:0000313" key="2">
    <source>
        <dbReference type="Proteomes" id="UP001226577"/>
    </source>
</evidence>
<organism evidence="1 2">
    <name type="scientific">Pseudarthrobacter enclensis</name>
    <dbReference type="NCBI Taxonomy" id="993070"/>
    <lineage>
        <taxon>Bacteria</taxon>
        <taxon>Bacillati</taxon>
        <taxon>Actinomycetota</taxon>
        <taxon>Actinomycetes</taxon>
        <taxon>Micrococcales</taxon>
        <taxon>Micrococcaceae</taxon>
        <taxon>Pseudarthrobacter</taxon>
    </lineage>
</organism>
<name>A0ABT9RWG7_9MICC</name>
<evidence type="ECO:0000313" key="1">
    <source>
        <dbReference type="EMBL" id="MDP9889597.1"/>
    </source>
</evidence>
<proteinExistence type="predicted"/>
<reference evidence="1 2" key="1">
    <citation type="submission" date="2023-07" db="EMBL/GenBank/DDBJ databases">
        <title>Sorghum-associated microbial communities from plants grown in Nebraska, USA.</title>
        <authorList>
            <person name="Schachtman D."/>
        </authorList>
    </citation>
    <scope>NUCLEOTIDE SEQUENCE [LARGE SCALE GENOMIC DNA]</scope>
    <source>
        <strain evidence="1 2">CC222</strain>
    </source>
</reference>
<dbReference type="Proteomes" id="UP001226577">
    <property type="component" value="Unassembled WGS sequence"/>
</dbReference>
<keyword evidence="2" id="KW-1185">Reference proteome</keyword>
<comment type="caution">
    <text evidence="1">The sequence shown here is derived from an EMBL/GenBank/DDBJ whole genome shotgun (WGS) entry which is preliminary data.</text>
</comment>
<accession>A0ABT9RWG7</accession>
<dbReference type="RefSeq" id="WP_307310004.1">
    <property type="nucleotide sequence ID" value="NZ_JAUSRE010000017.1"/>
</dbReference>